<evidence type="ECO:0000313" key="1">
    <source>
        <dbReference type="EMBL" id="BDW92712.1"/>
    </source>
</evidence>
<dbReference type="AlphaFoldDB" id="A0AA48HE29"/>
<gene>
    <name evidence="1" type="ORF">MACH07_15440</name>
</gene>
<dbReference type="RefSeq" id="WP_224835671.1">
    <property type="nucleotide sequence ID" value="NZ_AP027268.1"/>
</dbReference>
<evidence type="ECO:0000313" key="2">
    <source>
        <dbReference type="Proteomes" id="UP001330184"/>
    </source>
</evidence>
<sequence length="101" mass="11322">MKKNRLSNSIAYGLFVLFLATKLVGLHALTHHNDTDDYLDHCEICLNIAHDSQSPGIVNDIVEPTIENTVVYYPKVTNSYFFEVSGTLTISHLFSRPPPTT</sequence>
<organism evidence="1 2">
    <name type="scientific">Flagellimonas marinaquae</name>
    <dbReference type="NCBI Taxonomy" id="254955"/>
    <lineage>
        <taxon>Bacteria</taxon>
        <taxon>Pseudomonadati</taxon>
        <taxon>Bacteroidota</taxon>
        <taxon>Flavobacteriia</taxon>
        <taxon>Flavobacteriales</taxon>
        <taxon>Flavobacteriaceae</taxon>
        <taxon>Flagellimonas</taxon>
    </lineage>
</organism>
<name>A0AA48HE29_9FLAO</name>
<dbReference type="Proteomes" id="UP001330184">
    <property type="component" value="Chromosome"/>
</dbReference>
<protein>
    <submittedName>
        <fullName evidence="1">Uncharacterized protein</fullName>
    </submittedName>
</protein>
<proteinExistence type="predicted"/>
<accession>A0AA48HE29</accession>
<reference evidence="1 2" key="1">
    <citation type="submission" date="2023-01" db="EMBL/GenBank/DDBJ databases">
        <title>Complete genome sequence of Muricauda aquimarina strain IFOP_LL357.</title>
        <authorList>
            <person name="Gajardo G."/>
            <person name="Ueki S."/>
            <person name="Maruyama F."/>
        </authorList>
    </citation>
    <scope>NUCLEOTIDE SEQUENCE [LARGE SCALE GENOMIC DNA]</scope>
    <source>
        <strain evidence="1 2">IFOP_LL357</strain>
    </source>
</reference>
<dbReference type="EMBL" id="AP027268">
    <property type="protein sequence ID" value="BDW92712.1"/>
    <property type="molecule type" value="Genomic_DNA"/>
</dbReference>
<keyword evidence="2" id="KW-1185">Reference proteome</keyword>